<evidence type="ECO:0000313" key="2">
    <source>
        <dbReference type="Proteomes" id="UP000436357"/>
    </source>
</evidence>
<gene>
    <name evidence="1" type="ORF">GKC41_08515</name>
</gene>
<reference evidence="1 2" key="1">
    <citation type="submission" date="2019-11" db="EMBL/GenBank/DDBJ databases">
        <title>Draft Genome Sequence of Plant Growth-Promoting Rhizosphere-Associated Bacteria.</title>
        <authorList>
            <person name="Vasilyev I.Y."/>
            <person name="Radchenko V."/>
            <person name="Ilnitskaya E.V."/>
        </authorList>
    </citation>
    <scope>NUCLEOTIDE SEQUENCE [LARGE SCALE GENOMIC DNA]</scope>
    <source>
        <strain evidence="1 2">VRA_9sq_n</strain>
    </source>
</reference>
<dbReference type="Pfam" id="PF08843">
    <property type="entry name" value="AbiEii"/>
    <property type="match status" value="1"/>
</dbReference>
<dbReference type="RefSeq" id="WP_154313829.1">
    <property type="nucleotide sequence ID" value="NZ_WKKW01000009.1"/>
</dbReference>
<dbReference type="Proteomes" id="UP000436357">
    <property type="component" value="Unassembled WGS sequence"/>
</dbReference>
<comment type="caution">
    <text evidence="1">The sequence shown here is derived from an EMBL/GenBank/DDBJ whole genome shotgun (WGS) entry which is preliminary data.</text>
</comment>
<dbReference type="InterPro" id="IPR014942">
    <property type="entry name" value="AbiEii"/>
</dbReference>
<name>A0A6N7TVA9_9BIFI</name>
<protein>
    <recommendedName>
        <fullName evidence="3">Nucleotidyl transferase AbiEii/AbiGii toxin family protein</fullName>
    </recommendedName>
</protein>
<accession>A0A6N7TVA9</accession>
<evidence type="ECO:0000313" key="1">
    <source>
        <dbReference type="EMBL" id="MSD91681.1"/>
    </source>
</evidence>
<evidence type="ECO:0008006" key="3">
    <source>
        <dbReference type="Google" id="ProtNLM"/>
    </source>
</evidence>
<dbReference type="OrthoDB" id="9986832at2"/>
<dbReference type="AlphaFoldDB" id="A0A6N7TVA9"/>
<sequence>MTNSTTTDPENIQRIIEMALRALFSIDELAGKIALHGGQAMIAHNISHRSSQDIDLFIQENSVTDQQVDLIKEALNEEFRDSNLEVRRFRSLNLPIDGTPKVQKKITATIAEKSQPNKAVPRFNGHRGLDIEISLNNNMLYVTQVNNKSRTPITVATLIRIVYEKVISLCQNSPSYRATHPKRGNSNGLLRAKDIFDLSSILTVRPELRNKLAIAVNINYLKTLMKETGVEKSDLANLLQDMAKQENRYRAEYDTVNTTLVPVNERISFQDANNKVQVLLKTLLGKL</sequence>
<proteinExistence type="predicted"/>
<organism evidence="1 2">
    <name type="scientific">Bifidobacterium asteroides</name>
    <dbReference type="NCBI Taxonomy" id="1684"/>
    <lineage>
        <taxon>Bacteria</taxon>
        <taxon>Bacillati</taxon>
        <taxon>Actinomycetota</taxon>
        <taxon>Actinomycetes</taxon>
        <taxon>Bifidobacteriales</taxon>
        <taxon>Bifidobacteriaceae</taxon>
        <taxon>Bifidobacterium</taxon>
    </lineage>
</organism>
<dbReference type="EMBL" id="WKKW01000009">
    <property type="protein sequence ID" value="MSD91681.1"/>
    <property type="molecule type" value="Genomic_DNA"/>
</dbReference>